<comment type="similarity">
    <text evidence="1">Belongs to the ATP-dependent AMP-binding enzyme family.</text>
</comment>
<dbReference type="SUPFAM" id="SSF56801">
    <property type="entry name" value="Acetyl-CoA synthetase-like"/>
    <property type="match status" value="1"/>
</dbReference>
<dbReference type="Proteomes" id="UP000604475">
    <property type="component" value="Unassembled WGS sequence"/>
</dbReference>
<feature type="domain" description="AMP-dependent synthetase/ligase" evidence="3">
    <location>
        <begin position="57"/>
        <end position="428"/>
    </location>
</feature>
<dbReference type="InterPro" id="IPR025110">
    <property type="entry name" value="AMP-bd_C"/>
</dbReference>
<dbReference type="Pfam" id="PF00501">
    <property type="entry name" value="AMP-binding"/>
    <property type="match status" value="1"/>
</dbReference>
<dbReference type="InterPro" id="IPR000873">
    <property type="entry name" value="AMP-dep_synth/lig_dom"/>
</dbReference>
<dbReference type="PANTHER" id="PTHR43201">
    <property type="entry name" value="ACYL-COA SYNTHETASE"/>
    <property type="match status" value="1"/>
</dbReference>
<protein>
    <submittedName>
        <fullName evidence="5">Acyl--CoA ligase</fullName>
    </submittedName>
</protein>
<proteinExistence type="inferred from homology"/>
<evidence type="ECO:0000256" key="1">
    <source>
        <dbReference type="ARBA" id="ARBA00006432"/>
    </source>
</evidence>
<dbReference type="GO" id="GO:0006631">
    <property type="term" value="P:fatty acid metabolic process"/>
    <property type="evidence" value="ECO:0007669"/>
    <property type="project" value="TreeGrafter"/>
</dbReference>
<dbReference type="PANTHER" id="PTHR43201:SF5">
    <property type="entry name" value="MEDIUM-CHAIN ACYL-COA LIGASE ACSF2, MITOCHONDRIAL"/>
    <property type="match status" value="1"/>
</dbReference>
<accession>A0A937RQT3</accession>
<organism evidence="5 6">
    <name type="scientific">Frankia nepalensis</name>
    <dbReference type="NCBI Taxonomy" id="1836974"/>
    <lineage>
        <taxon>Bacteria</taxon>
        <taxon>Bacillati</taxon>
        <taxon>Actinomycetota</taxon>
        <taxon>Actinomycetes</taxon>
        <taxon>Frankiales</taxon>
        <taxon>Frankiaceae</taxon>
        <taxon>Frankia</taxon>
    </lineage>
</organism>
<comment type="caution">
    <text evidence="5">The sequence shown here is derived from an EMBL/GenBank/DDBJ whole genome shotgun (WGS) entry which is preliminary data.</text>
</comment>
<sequence length="578" mass="62104">METKALPAEASPAADLREVRAALTRPGAMFEIQRADVRGNEMPVFTRRLRSLRQLLEASARFGDRTYLVDGEVRLSFAEHRGRVDALAHALQTEFRVAAGDRVALFAANRWDWLVGFWAAASVGAIPCAMNGWWTPAEYRHAADLVEPVLVIGDRQRLERVARAGTTVAVLSLDDDLPRLLREHAGKSPAPVPVAEDDPALLLFTSGTTGRPKAVSIPHRSFIGFAQVNTFAEVATRAAYGMPVPDRAEDLAPSDDVVLVTAPLFHVSMLQGAALTAAVKGSSIVLLPGRFDPERVLRTIENERVTGWSALGSAAQRVATCDALGRYDTSSVQYLGLGGAPASPTVQELLRKAFPTASNTLGMGYSSTEAGAVIASINGAEYLAHPTSTGRIMATIEVELRDETGTAVADGEYGEVHVRSPYTMLGYWNDPRASSEVLKEGGWLALGDVARFEDGLLYINARARDLILVSAENVSPTEVEYVLEASDQVDEAAVLAVDDEVTGDAVCAVVVPRPGASPTPERLAEWCRARLAHYKVPTRWYVIDGPLLRTPTGKLVKRDLRAWIDAGADTAGPPPAGA</sequence>
<dbReference type="PROSITE" id="PS00455">
    <property type="entry name" value="AMP_BINDING"/>
    <property type="match status" value="1"/>
</dbReference>
<evidence type="ECO:0000256" key="2">
    <source>
        <dbReference type="ARBA" id="ARBA00022598"/>
    </source>
</evidence>
<dbReference type="Gene3D" id="3.40.50.12780">
    <property type="entry name" value="N-terminal domain of ligase-like"/>
    <property type="match status" value="1"/>
</dbReference>
<name>A0A937RQT3_9ACTN</name>
<keyword evidence="6" id="KW-1185">Reference proteome</keyword>
<dbReference type="Gene3D" id="3.30.300.30">
    <property type="match status" value="1"/>
</dbReference>
<dbReference type="EMBL" id="JAEACQ010000377">
    <property type="protein sequence ID" value="MBL7633214.1"/>
    <property type="molecule type" value="Genomic_DNA"/>
</dbReference>
<gene>
    <name evidence="5" type="ORF">I7412_39895</name>
</gene>
<evidence type="ECO:0000259" key="3">
    <source>
        <dbReference type="Pfam" id="PF00501"/>
    </source>
</evidence>
<evidence type="ECO:0000313" key="6">
    <source>
        <dbReference type="Proteomes" id="UP000604475"/>
    </source>
</evidence>
<dbReference type="InterPro" id="IPR045851">
    <property type="entry name" value="AMP-bd_C_sf"/>
</dbReference>
<dbReference type="RefSeq" id="WP_203004597.1">
    <property type="nucleotide sequence ID" value="NZ_JADWYU010000141.1"/>
</dbReference>
<dbReference type="Pfam" id="PF13193">
    <property type="entry name" value="AMP-binding_C"/>
    <property type="match status" value="1"/>
</dbReference>
<reference evidence="5" key="1">
    <citation type="submission" date="2020-12" db="EMBL/GenBank/DDBJ databases">
        <title>Genomic characterization of non-nitrogen-fixing Frankia strains.</title>
        <authorList>
            <person name="Carlos-Shanley C."/>
            <person name="Guerra T."/>
            <person name="Hahn D."/>
        </authorList>
    </citation>
    <scope>NUCLEOTIDE SEQUENCE</scope>
    <source>
        <strain evidence="5">CN6</strain>
    </source>
</reference>
<dbReference type="AlphaFoldDB" id="A0A937RQT3"/>
<evidence type="ECO:0000313" key="5">
    <source>
        <dbReference type="EMBL" id="MBL7633214.1"/>
    </source>
</evidence>
<keyword evidence="2 5" id="KW-0436">Ligase</keyword>
<evidence type="ECO:0000259" key="4">
    <source>
        <dbReference type="Pfam" id="PF13193"/>
    </source>
</evidence>
<dbReference type="InterPro" id="IPR020845">
    <property type="entry name" value="AMP-binding_CS"/>
</dbReference>
<dbReference type="InterPro" id="IPR042099">
    <property type="entry name" value="ANL_N_sf"/>
</dbReference>
<feature type="domain" description="AMP-binding enzyme C-terminal" evidence="4">
    <location>
        <begin position="478"/>
        <end position="554"/>
    </location>
</feature>
<dbReference type="GO" id="GO:0031956">
    <property type="term" value="F:medium-chain fatty acid-CoA ligase activity"/>
    <property type="evidence" value="ECO:0007669"/>
    <property type="project" value="TreeGrafter"/>
</dbReference>